<dbReference type="InterPro" id="IPR038765">
    <property type="entry name" value="Papain-like_cys_pep_sf"/>
</dbReference>
<dbReference type="InterPro" id="IPR003323">
    <property type="entry name" value="OTU_dom"/>
</dbReference>
<reference evidence="2" key="1">
    <citation type="submission" date="2022-08" db="UniProtKB">
        <authorList>
            <consortium name="EnsemblMetazoa"/>
        </authorList>
    </citation>
    <scope>IDENTIFICATION</scope>
</reference>
<dbReference type="Proteomes" id="UP000075882">
    <property type="component" value="Unassembled WGS sequence"/>
</dbReference>
<dbReference type="VEuPathDB" id="VectorBase:ACON2_041688"/>
<name>A0A8W7P2X8_ANOCL</name>
<proteinExistence type="predicted"/>
<dbReference type="InterPro" id="IPR050704">
    <property type="entry name" value="Peptidase_C85-like"/>
</dbReference>
<evidence type="ECO:0000259" key="1">
    <source>
        <dbReference type="PROSITE" id="PS50802"/>
    </source>
</evidence>
<dbReference type="InterPro" id="IPR049769">
    <property type="entry name" value="OTU_OTU"/>
</dbReference>
<dbReference type="PANTHER" id="PTHR12419">
    <property type="entry name" value="OTU DOMAIN CONTAINING PROTEIN"/>
    <property type="match status" value="1"/>
</dbReference>
<dbReference type="AlphaFoldDB" id="A0A8W7P2X8"/>
<accession>A0A8W7P2X8</accession>
<organism evidence="2">
    <name type="scientific">Anopheles coluzzii</name>
    <name type="common">African malaria mosquito</name>
    <dbReference type="NCBI Taxonomy" id="1518534"/>
    <lineage>
        <taxon>Eukaryota</taxon>
        <taxon>Metazoa</taxon>
        <taxon>Ecdysozoa</taxon>
        <taxon>Arthropoda</taxon>
        <taxon>Hexapoda</taxon>
        <taxon>Insecta</taxon>
        <taxon>Pterygota</taxon>
        <taxon>Neoptera</taxon>
        <taxon>Endopterygota</taxon>
        <taxon>Diptera</taxon>
        <taxon>Nematocera</taxon>
        <taxon>Culicoidea</taxon>
        <taxon>Culicidae</taxon>
        <taxon>Anophelinae</taxon>
        <taxon>Anopheles</taxon>
    </lineage>
</organism>
<evidence type="ECO:0000313" key="2">
    <source>
        <dbReference type="EnsemblMetazoa" id="ACOM024460-PA.1"/>
    </source>
</evidence>
<protein>
    <recommendedName>
        <fullName evidence="1">OTU domain-containing protein</fullName>
    </recommendedName>
</protein>
<dbReference type="GO" id="GO:0061578">
    <property type="term" value="F:K63-linked deubiquitinase activity"/>
    <property type="evidence" value="ECO:0007669"/>
    <property type="project" value="TreeGrafter"/>
</dbReference>
<dbReference type="PROSITE" id="PS50802">
    <property type="entry name" value="OTU"/>
    <property type="match status" value="1"/>
</dbReference>
<dbReference type="SUPFAM" id="SSF54001">
    <property type="entry name" value="Cysteine proteinases"/>
    <property type="match status" value="1"/>
</dbReference>
<dbReference type="EnsemblMetazoa" id="ACOM024460-RA">
    <property type="protein sequence ID" value="ACOM024460-PA.1"/>
    <property type="gene ID" value="ACOM024460"/>
</dbReference>
<dbReference type="Pfam" id="PF02338">
    <property type="entry name" value="OTU"/>
    <property type="match status" value="1"/>
</dbReference>
<dbReference type="PANTHER" id="PTHR12419:SF115">
    <property type="entry name" value="PROTEIN OVARIAN TUMOR LOCUS-RELATED"/>
    <property type="match status" value="1"/>
</dbReference>
<feature type="domain" description="OTU" evidence="1">
    <location>
        <begin position="27"/>
        <end position="148"/>
    </location>
</feature>
<dbReference type="Gene3D" id="3.90.70.80">
    <property type="match status" value="1"/>
</dbReference>
<dbReference type="CDD" id="cd22753">
    <property type="entry name" value="OTU_ALG13-like"/>
    <property type="match status" value="1"/>
</dbReference>
<sequence>MSENRGFGFGCREAPDICDKFLENQGYYRKHTALDSSSLFRVVSEQQYSIQLHHEEVRKQCVNYMRANRAQFKKDIKWDFEGYLENMSRLKTHGTLVELKALAHLHKANVRLFEPFADGKWFLQNDSYDNLWRVFIGRNNHFDSIYTMDHITNMAECQAIVYDILYTKVLLMPDVQYAVERMLHDPEDHRITYDEDEQGSKVVTTEDGRQMKLSAASETECVLKNSQLCHFHNITNFDAIQQFFAIHGSAEGYRVYVGLNVRQGVRKPNPLLEDQNLSCVRQLLNLGITPFPYKVAKALDRNIYRNVEFDVWHEIRAEKWKAHLLQVSVLRYRTGC</sequence>